<gene>
    <name evidence="1" type="ORF">SBAD_LOCUS5647</name>
</gene>
<dbReference type="EMBL" id="UZAM01009142">
    <property type="protein sequence ID" value="VDP07876.1"/>
    <property type="molecule type" value="Genomic_DNA"/>
</dbReference>
<protein>
    <submittedName>
        <fullName evidence="1 3">Uncharacterized protein</fullName>
    </submittedName>
</protein>
<accession>A0A183IPV0</accession>
<evidence type="ECO:0000313" key="3">
    <source>
        <dbReference type="WBParaSite" id="SBAD_0000587001-mRNA-1"/>
    </source>
</evidence>
<reference evidence="3" key="1">
    <citation type="submission" date="2016-06" db="UniProtKB">
        <authorList>
            <consortium name="WormBaseParasite"/>
        </authorList>
    </citation>
    <scope>IDENTIFICATION</scope>
</reference>
<dbReference type="AlphaFoldDB" id="A0A183IPV0"/>
<reference evidence="1 2" key="2">
    <citation type="submission" date="2018-11" db="EMBL/GenBank/DDBJ databases">
        <authorList>
            <consortium name="Pathogen Informatics"/>
        </authorList>
    </citation>
    <scope>NUCLEOTIDE SEQUENCE [LARGE SCALE GENOMIC DNA]</scope>
</reference>
<organism evidence="3">
    <name type="scientific">Soboliphyme baturini</name>
    <dbReference type="NCBI Taxonomy" id="241478"/>
    <lineage>
        <taxon>Eukaryota</taxon>
        <taxon>Metazoa</taxon>
        <taxon>Ecdysozoa</taxon>
        <taxon>Nematoda</taxon>
        <taxon>Enoplea</taxon>
        <taxon>Dorylaimia</taxon>
        <taxon>Dioctophymatida</taxon>
        <taxon>Dioctophymatoidea</taxon>
        <taxon>Soboliphymatidae</taxon>
        <taxon>Soboliphyme</taxon>
    </lineage>
</organism>
<proteinExistence type="predicted"/>
<sequence>MLRLPIPATQQMTVRNGSVQRGFDSTPIIPDEPGHSLLSADSSARPKLGFSSLVVAFTQSIGRLPNFKYRLLA</sequence>
<dbReference type="Proteomes" id="UP000270296">
    <property type="component" value="Unassembled WGS sequence"/>
</dbReference>
<evidence type="ECO:0000313" key="2">
    <source>
        <dbReference type="Proteomes" id="UP000270296"/>
    </source>
</evidence>
<name>A0A183IPV0_9BILA</name>
<keyword evidence="2" id="KW-1185">Reference proteome</keyword>
<evidence type="ECO:0000313" key="1">
    <source>
        <dbReference type="EMBL" id="VDP07876.1"/>
    </source>
</evidence>
<dbReference type="WBParaSite" id="SBAD_0000587001-mRNA-1">
    <property type="protein sequence ID" value="SBAD_0000587001-mRNA-1"/>
    <property type="gene ID" value="SBAD_0000587001"/>
</dbReference>